<dbReference type="InterPro" id="IPR002588">
    <property type="entry name" value="Alphavirus-like_MT_dom"/>
</dbReference>
<keyword evidence="3" id="KW-1185">Reference proteome</keyword>
<evidence type="ECO:0000313" key="2">
    <source>
        <dbReference type="EMBL" id="ODV87908.1"/>
    </source>
</evidence>
<proteinExistence type="predicted"/>
<dbReference type="GO" id="GO:0016556">
    <property type="term" value="P:mRNA modification"/>
    <property type="evidence" value="ECO:0007669"/>
    <property type="project" value="InterPro"/>
</dbReference>
<dbReference type="GO" id="GO:0006396">
    <property type="term" value="P:RNA processing"/>
    <property type="evidence" value="ECO:0007669"/>
    <property type="project" value="InterPro"/>
</dbReference>
<dbReference type="GO" id="GO:0003723">
    <property type="term" value="F:RNA binding"/>
    <property type="evidence" value="ECO:0007669"/>
    <property type="project" value="InterPro"/>
</dbReference>
<dbReference type="AlphaFoldDB" id="A0A1E4T8C4"/>
<name>A0A1E4T8C4_9ASCO</name>
<dbReference type="Proteomes" id="UP000094801">
    <property type="component" value="Unassembled WGS sequence"/>
</dbReference>
<dbReference type="Pfam" id="PF01660">
    <property type="entry name" value="Vmethyltransf"/>
    <property type="match status" value="1"/>
</dbReference>
<accession>A0A1E4T8C4</accession>
<dbReference type="GO" id="GO:0008174">
    <property type="term" value="F:mRNA methyltransferase activity"/>
    <property type="evidence" value="ECO:0007669"/>
    <property type="project" value="InterPro"/>
</dbReference>
<evidence type="ECO:0000313" key="3">
    <source>
        <dbReference type="Proteomes" id="UP000094801"/>
    </source>
</evidence>
<feature type="domain" description="Alphavirus-like MT" evidence="1">
    <location>
        <begin position="51"/>
        <end position="261"/>
    </location>
</feature>
<sequence>MSLLTSFVKFREESSNDIGITSVPDNGISVFSQLSEVTIKTIKDVYGDNTDFYTHESGQTDHPVNKAIYHCCTHYVKSRLRPGQIVLDVGSSLKSMLVNGIIPLTPYLEEGDIARGEFRKYTMHNSRNITDITTMDVNFLDVKVKADVVILNHVYDIDFAELFLKCREIGVSKVIFICNITSTLLSRGVTIMPLSQQKIKLESGRLIGEMFHSGRNYNNNFTNYIAPIVYDKIILPNNDGMYVGELIRSVDASKIIEFNYTTERINSSNSGILVSPALYEDYYVARKIEWDLFTVTLTYDVLPREIYSKIASMIDTQTITKNTLSSIRAGLSTLAAPVPSFEEANKDWASNLDDMIDTLMKVASYSKQDDHVPNMLDIIKLVLYPSMTKIVKTVFNQIIFFKTETVTIRQRTLDMSKVKLILPNS</sequence>
<protein>
    <recommendedName>
        <fullName evidence="1">Alphavirus-like MT domain-containing protein</fullName>
    </recommendedName>
</protein>
<reference evidence="3" key="1">
    <citation type="submission" date="2016-04" db="EMBL/GenBank/DDBJ databases">
        <title>Comparative genomics of biotechnologically important yeasts.</title>
        <authorList>
            <consortium name="DOE Joint Genome Institute"/>
            <person name="Riley R."/>
            <person name="Haridas S."/>
            <person name="Wolfe K.H."/>
            <person name="Lopes M.R."/>
            <person name="Hittinger C.T."/>
            <person name="Goker M."/>
            <person name="Salamov A."/>
            <person name="Wisecaver J."/>
            <person name="Long T.M."/>
            <person name="Aerts A.L."/>
            <person name="Barry K."/>
            <person name="Choi C."/>
            <person name="Clum A."/>
            <person name="Coughlan A.Y."/>
            <person name="Deshpande S."/>
            <person name="Douglass A.P."/>
            <person name="Hanson S.J."/>
            <person name="Klenk H.-P."/>
            <person name="Labutti K."/>
            <person name="Lapidus A."/>
            <person name="Lindquist E."/>
            <person name="Lipzen A."/>
            <person name="Meier-Kolthoff J.P."/>
            <person name="Ohm R.A."/>
            <person name="Otillar R.P."/>
            <person name="Pangilinan J."/>
            <person name="Peng Y."/>
            <person name="Rokas A."/>
            <person name="Rosa C.A."/>
            <person name="Scheuner C."/>
            <person name="Sibirny A.A."/>
            <person name="Slot J.C."/>
            <person name="Stielow J.B."/>
            <person name="Sun H."/>
            <person name="Kurtzman C.P."/>
            <person name="Blackwell M."/>
            <person name="Grigoriev I.V."/>
            <person name="Jeffries T.W."/>
        </authorList>
    </citation>
    <scope>NUCLEOTIDE SEQUENCE [LARGE SCALE GENOMIC DNA]</scope>
    <source>
        <strain evidence="3">NRRL YB-2248</strain>
    </source>
</reference>
<evidence type="ECO:0000259" key="1">
    <source>
        <dbReference type="Pfam" id="PF01660"/>
    </source>
</evidence>
<organism evidence="2 3">
    <name type="scientific">[Candida] arabinofermentans NRRL YB-2248</name>
    <dbReference type="NCBI Taxonomy" id="983967"/>
    <lineage>
        <taxon>Eukaryota</taxon>
        <taxon>Fungi</taxon>
        <taxon>Dikarya</taxon>
        <taxon>Ascomycota</taxon>
        <taxon>Saccharomycotina</taxon>
        <taxon>Pichiomycetes</taxon>
        <taxon>Pichiales</taxon>
        <taxon>Pichiaceae</taxon>
        <taxon>Ogataea</taxon>
        <taxon>Ogataea/Candida clade</taxon>
    </lineage>
</organism>
<gene>
    <name evidence="2" type="ORF">CANARDRAFT_54445</name>
</gene>
<dbReference type="EMBL" id="KV453847">
    <property type="protein sequence ID" value="ODV87908.1"/>
    <property type="molecule type" value="Genomic_DNA"/>
</dbReference>